<dbReference type="AlphaFoldDB" id="A0AAE0GNW7"/>
<evidence type="ECO:0000256" key="5">
    <source>
        <dbReference type="ARBA" id="ARBA00022842"/>
    </source>
</evidence>
<keyword evidence="6" id="KW-1278">Translocase</keyword>
<name>A0AAE0GNW7_9CHLO</name>
<dbReference type="SUPFAM" id="SSF81665">
    <property type="entry name" value="Calcium ATPase, transmembrane domain M"/>
    <property type="match status" value="1"/>
</dbReference>
<evidence type="ECO:0000313" key="10">
    <source>
        <dbReference type="EMBL" id="KAK3281415.1"/>
    </source>
</evidence>
<evidence type="ECO:0000256" key="2">
    <source>
        <dbReference type="ARBA" id="ARBA00022723"/>
    </source>
</evidence>
<keyword evidence="5" id="KW-0460">Magnesium</keyword>
<feature type="region of interest" description="Disordered" evidence="7">
    <location>
        <begin position="1"/>
        <end position="20"/>
    </location>
</feature>
<evidence type="ECO:0000256" key="3">
    <source>
        <dbReference type="ARBA" id="ARBA00022741"/>
    </source>
</evidence>
<keyword evidence="8" id="KW-0472">Membrane</keyword>
<feature type="transmembrane region" description="Helical" evidence="8">
    <location>
        <begin position="137"/>
        <end position="158"/>
    </location>
</feature>
<keyword evidence="3" id="KW-0547">Nucleotide-binding</keyword>
<keyword evidence="11" id="KW-1185">Reference proteome</keyword>
<feature type="region of interest" description="Disordered" evidence="7">
    <location>
        <begin position="40"/>
        <end position="60"/>
    </location>
</feature>
<reference evidence="10 11" key="1">
    <citation type="journal article" date="2015" name="Genome Biol. Evol.">
        <title>Comparative Genomics of a Bacterivorous Green Alga Reveals Evolutionary Causalities and Consequences of Phago-Mixotrophic Mode of Nutrition.</title>
        <authorList>
            <person name="Burns J.A."/>
            <person name="Paasch A."/>
            <person name="Narechania A."/>
            <person name="Kim E."/>
        </authorList>
    </citation>
    <scope>NUCLEOTIDE SEQUENCE [LARGE SCALE GENOMIC DNA]</scope>
    <source>
        <strain evidence="10 11">PLY_AMNH</strain>
    </source>
</reference>
<dbReference type="GO" id="GO:0140358">
    <property type="term" value="F:P-type transmembrane transporter activity"/>
    <property type="evidence" value="ECO:0007669"/>
    <property type="project" value="InterPro"/>
</dbReference>
<evidence type="ECO:0000256" key="1">
    <source>
        <dbReference type="ARBA" id="ARBA00004141"/>
    </source>
</evidence>
<dbReference type="InterPro" id="IPR006544">
    <property type="entry name" value="P-type_TPase_V"/>
</dbReference>
<proteinExistence type="predicted"/>
<comment type="subcellular location">
    <subcellularLocation>
        <location evidence="1">Membrane</location>
        <topology evidence="1">Multi-pass membrane protein</topology>
    </subcellularLocation>
</comment>
<dbReference type="GO" id="GO:0016020">
    <property type="term" value="C:membrane"/>
    <property type="evidence" value="ECO:0007669"/>
    <property type="project" value="UniProtKB-SubCell"/>
</dbReference>
<evidence type="ECO:0000313" key="11">
    <source>
        <dbReference type="Proteomes" id="UP001190700"/>
    </source>
</evidence>
<feature type="compositionally biased region" description="Basic and acidic residues" evidence="7">
    <location>
        <begin position="42"/>
        <end position="52"/>
    </location>
</feature>
<evidence type="ECO:0000259" key="9">
    <source>
        <dbReference type="Pfam" id="PF00690"/>
    </source>
</evidence>
<sequence length="417" mass="47509">KRDDEGLLSEGGSAGLLRAMSRDSAIQNGRHEEIEMMPQGDQELHQKCHSDPSLRSSATKKVITNPMFMERVNASPADEPAHAAHPGNTPRRGSAPRKRSVTGRDSVSSLAQFYTTTAADTDTLQLKGYKDHWAGNICYVLMCLTSLHWVVIYAVIIVDNYLGCELGGLDNLCYYGKYYVFGDFHSNSRFFFGTWVLSTTWLLVWITQADRVRLCFRLPCSFGEAELVWVWMKREEELMEINCSKIIEMVREAKERWLWAAFQPVRSIMDGSSVRGQVGRVGVCKVVMTPGGKRYFEFEGTRYALRHGSYERVVMRLGQKCAFLRQLKGLSDTQAEERLEIVGMNHICMDVEPWSTSLANHFFTPFYLYQFAVYVVWYWFSYIIVGMLMSFVATLSGLIGISISRQPHTTPCPVQRI</sequence>
<gene>
    <name evidence="10" type="ORF">CYMTET_10789</name>
</gene>
<dbReference type="PANTHER" id="PTHR45630:SF11">
    <property type="entry name" value="CATION-TRANSPORTING P-TYPE ATPASE N-TERMINAL DOMAIN-CONTAINING PROTEIN"/>
    <property type="match status" value="1"/>
</dbReference>
<dbReference type="Pfam" id="PF00690">
    <property type="entry name" value="Cation_ATPase_N"/>
    <property type="match status" value="1"/>
</dbReference>
<evidence type="ECO:0000256" key="8">
    <source>
        <dbReference type="SAM" id="Phobius"/>
    </source>
</evidence>
<feature type="transmembrane region" description="Helical" evidence="8">
    <location>
        <begin position="376"/>
        <end position="403"/>
    </location>
</feature>
<keyword evidence="2" id="KW-0479">Metal-binding</keyword>
<feature type="region of interest" description="Disordered" evidence="7">
    <location>
        <begin position="76"/>
        <end position="106"/>
    </location>
</feature>
<feature type="compositionally biased region" description="Low complexity" evidence="7">
    <location>
        <begin position="8"/>
        <end position="17"/>
    </location>
</feature>
<feature type="domain" description="Cation-transporting P-type ATPase N-terminal" evidence="9">
    <location>
        <begin position="327"/>
        <end position="377"/>
    </location>
</feature>
<dbReference type="Proteomes" id="UP001190700">
    <property type="component" value="Unassembled WGS sequence"/>
</dbReference>
<dbReference type="GO" id="GO:0005524">
    <property type="term" value="F:ATP binding"/>
    <property type="evidence" value="ECO:0007669"/>
    <property type="project" value="UniProtKB-KW"/>
</dbReference>
<organism evidence="10 11">
    <name type="scientific">Cymbomonas tetramitiformis</name>
    <dbReference type="NCBI Taxonomy" id="36881"/>
    <lineage>
        <taxon>Eukaryota</taxon>
        <taxon>Viridiplantae</taxon>
        <taxon>Chlorophyta</taxon>
        <taxon>Pyramimonadophyceae</taxon>
        <taxon>Pyramimonadales</taxon>
        <taxon>Pyramimonadaceae</taxon>
        <taxon>Cymbomonas</taxon>
    </lineage>
</organism>
<comment type="caution">
    <text evidence="10">The sequence shown here is derived from an EMBL/GenBank/DDBJ whole genome shotgun (WGS) entry which is preliminary data.</text>
</comment>
<dbReference type="PANTHER" id="PTHR45630">
    <property type="entry name" value="CATION-TRANSPORTING ATPASE-RELATED"/>
    <property type="match status" value="1"/>
</dbReference>
<dbReference type="GO" id="GO:0046872">
    <property type="term" value="F:metal ion binding"/>
    <property type="evidence" value="ECO:0007669"/>
    <property type="project" value="UniProtKB-KW"/>
</dbReference>
<evidence type="ECO:0000256" key="6">
    <source>
        <dbReference type="ARBA" id="ARBA00022967"/>
    </source>
</evidence>
<keyword evidence="4" id="KW-0067">ATP-binding</keyword>
<evidence type="ECO:0000256" key="7">
    <source>
        <dbReference type="SAM" id="MobiDB-lite"/>
    </source>
</evidence>
<dbReference type="GO" id="GO:0019829">
    <property type="term" value="F:ATPase-coupled monoatomic cation transmembrane transporter activity"/>
    <property type="evidence" value="ECO:0007669"/>
    <property type="project" value="TreeGrafter"/>
</dbReference>
<evidence type="ECO:0000256" key="4">
    <source>
        <dbReference type="ARBA" id="ARBA00022840"/>
    </source>
</evidence>
<keyword evidence="8" id="KW-1133">Transmembrane helix</keyword>
<dbReference type="EMBL" id="LGRX02003850">
    <property type="protein sequence ID" value="KAK3281415.1"/>
    <property type="molecule type" value="Genomic_DNA"/>
</dbReference>
<dbReference type="InterPro" id="IPR004014">
    <property type="entry name" value="ATPase_P-typ_cation-transptr_N"/>
</dbReference>
<keyword evidence="8" id="KW-0812">Transmembrane</keyword>
<feature type="non-terminal residue" evidence="10">
    <location>
        <position position="1"/>
    </location>
</feature>
<accession>A0AAE0GNW7</accession>
<dbReference type="InterPro" id="IPR023298">
    <property type="entry name" value="ATPase_P-typ_TM_dom_sf"/>
</dbReference>
<feature type="transmembrane region" description="Helical" evidence="8">
    <location>
        <begin position="190"/>
        <end position="207"/>
    </location>
</feature>
<protein>
    <recommendedName>
        <fullName evidence="9">Cation-transporting P-type ATPase N-terminal domain-containing protein</fullName>
    </recommendedName>
</protein>